<dbReference type="GO" id="GO:0003676">
    <property type="term" value="F:nucleic acid binding"/>
    <property type="evidence" value="ECO:0007669"/>
    <property type="project" value="InterPro"/>
</dbReference>
<proteinExistence type="predicted"/>
<evidence type="ECO:0000256" key="2">
    <source>
        <dbReference type="SAM" id="MobiDB-lite"/>
    </source>
</evidence>
<evidence type="ECO:0000313" key="5">
    <source>
        <dbReference type="Proteomes" id="UP001153555"/>
    </source>
</evidence>
<feature type="compositionally biased region" description="Low complexity" evidence="2">
    <location>
        <begin position="122"/>
        <end position="136"/>
    </location>
</feature>
<name>A0A9N7NVV2_STRHE</name>
<gene>
    <name evidence="4" type="ORF">SHERM_04182</name>
</gene>
<dbReference type="PANTHER" id="PTHR35046:SF18">
    <property type="entry name" value="RNA-DIRECTED DNA POLYMERASE"/>
    <property type="match status" value="1"/>
</dbReference>
<dbReference type="CDD" id="cd00303">
    <property type="entry name" value="retropepsin_like"/>
    <property type="match status" value="1"/>
</dbReference>
<evidence type="ECO:0000313" key="4">
    <source>
        <dbReference type="EMBL" id="CAA0837184.1"/>
    </source>
</evidence>
<dbReference type="PROSITE" id="PS50158">
    <property type="entry name" value="ZF_CCHC"/>
    <property type="match status" value="1"/>
</dbReference>
<evidence type="ECO:0000256" key="1">
    <source>
        <dbReference type="PROSITE-ProRule" id="PRU00047"/>
    </source>
</evidence>
<feature type="region of interest" description="Disordered" evidence="2">
    <location>
        <begin position="122"/>
        <end position="185"/>
    </location>
</feature>
<sequence length="334" mass="36410">FRGRAAAWWMQLTSVRHRQGKAPISSWVKFRECVEREFLLFNYDSLIYQQLQNLRQGSRSVDDYTDDFYRLLTRVELRETKNQLIARYVGGLRVAIQDMLNFVRPESLSDAHQRARLAEQQLARRAGPTFSTPTRSGPGGSGVLQPGRAGTSAGTGAVPLVTGRPQVPAGGQARTGGAGAPPAAAGQRVGTGMRCFGCGEAGHRLAECPRGSGSRGLFIDDGSEMGVPGEYDGLPVYDEESGVPEEHHMGDVGTALVIRHSCLTPRSTGDETKERHHIFESTCTIGDKVCRFIIDSGSCENVVAQEAVDKLRLSSEPHPQPYTLAWIQRGNAIM</sequence>
<dbReference type="GO" id="GO:0008270">
    <property type="term" value="F:zinc ion binding"/>
    <property type="evidence" value="ECO:0007669"/>
    <property type="project" value="UniProtKB-KW"/>
</dbReference>
<keyword evidence="1" id="KW-0863">Zinc-finger</keyword>
<keyword evidence="1" id="KW-0862">Zinc</keyword>
<feature type="domain" description="CCHC-type" evidence="3">
    <location>
        <begin position="194"/>
        <end position="210"/>
    </location>
</feature>
<feature type="non-terminal residue" evidence="4">
    <location>
        <position position="334"/>
    </location>
</feature>
<dbReference type="AlphaFoldDB" id="A0A9N7NVV2"/>
<dbReference type="OrthoDB" id="1934635at2759"/>
<evidence type="ECO:0000259" key="3">
    <source>
        <dbReference type="PROSITE" id="PS50158"/>
    </source>
</evidence>
<dbReference type="InterPro" id="IPR001878">
    <property type="entry name" value="Znf_CCHC"/>
</dbReference>
<keyword evidence="5" id="KW-1185">Reference proteome</keyword>
<dbReference type="PANTHER" id="PTHR35046">
    <property type="entry name" value="ZINC KNUCKLE (CCHC-TYPE) FAMILY PROTEIN"/>
    <property type="match status" value="1"/>
</dbReference>
<dbReference type="Pfam" id="PF03732">
    <property type="entry name" value="Retrotrans_gag"/>
    <property type="match status" value="1"/>
</dbReference>
<feature type="non-terminal residue" evidence="4">
    <location>
        <position position="1"/>
    </location>
</feature>
<accession>A0A9N7NVV2</accession>
<dbReference type="InterPro" id="IPR005162">
    <property type="entry name" value="Retrotrans_gag_dom"/>
</dbReference>
<keyword evidence="1" id="KW-0479">Metal-binding</keyword>
<dbReference type="EMBL" id="CACSLK010030184">
    <property type="protein sequence ID" value="CAA0837184.1"/>
    <property type="molecule type" value="Genomic_DNA"/>
</dbReference>
<dbReference type="SUPFAM" id="SSF57756">
    <property type="entry name" value="Retrovirus zinc finger-like domains"/>
    <property type="match status" value="1"/>
</dbReference>
<organism evidence="4 5">
    <name type="scientific">Striga hermonthica</name>
    <name type="common">Purple witchweed</name>
    <name type="synonym">Buchnera hermonthica</name>
    <dbReference type="NCBI Taxonomy" id="68872"/>
    <lineage>
        <taxon>Eukaryota</taxon>
        <taxon>Viridiplantae</taxon>
        <taxon>Streptophyta</taxon>
        <taxon>Embryophyta</taxon>
        <taxon>Tracheophyta</taxon>
        <taxon>Spermatophyta</taxon>
        <taxon>Magnoliopsida</taxon>
        <taxon>eudicotyledons</taxon>
        <taxon>Gunneridae</taxon>
        <taxon>Pentapetalae</taxon>
        <taxon>asterids</taxon>
        <taxon>lamiids</taxon>
        <taxon>Lamiales</taxon>
        <taxon>Orobanchaceae</taxon>
        <taxon>Buchnereae</taxon>
        <taxon>Striga</taxon>
    </lineage>
</organism>
<reference evidence="4" key="1">
    <citation type="submission" date="2019-12" db="EMBL/GenBank/DDBJ databases">
        <authorList>
            <person name="Scholes J."/>
        </authorList>
    </citation>
    <scope>NUCLEOTIDE SEQUENCE</scope>
</reference>
<dbReference type="Proteomes" id="UP001153555">
    <property type="component" value="Unassembled WGS sequence"/>
</dbReference>
<comment type="caution">
    <text evidence="4">The sequence shown here is derived from an EMBL/GenBank/DDBJ whole genome shotgun (WGS) entry which is preliminary data.</text>
</comment>
<dbReference type="InterPro" id="IPR036875">
    <property type="entry name" value="Znf_CCHC_sf"/>
</dbReference>
<protein>
    <submittedName>
        <fullName evidence="4">F-box associated ubiquitination effector family protein</fullName>
    </submittedName>
</protein>